<evidence type="ECO:0000313" key="2">
    <source>
        <dbReference type="EMBL" id="OHT09228.1"/>
    </source>
</evidence>
<sequence>MLGISIIVQQVGQSVVGTIDAADKSFVDEENVKYALSEWDQTEIDNKPIPPPRKRKAQDADSKKKKKHHKDKDKEKKTEKASQPAEKKPSSEKKKEKTHKVKDETKSQKAEDSTEKVEKGKEKVVETQKVENNSENSDENGVPDIGEIPEVDIAAESSSSKRSSDEEEPPVEQKPEKSQEKPAKKEKTSKTDNTEKSGKPEKIEAKEKIETKEKISKEEKPKEQDKVEKVEEEKPKEDEEVKADKKPKTAEIDIEQLIKAVLARSWTNTTEKPIFLDLRKKVPLPAAVFPIFSVFQHTKLFISTSVEKKKFTEAVDTFFNEYEKAPLCDNVTTENRFVTTLVLLLLINQEGHDLGFAPDRVQVFTEQMISYLNYYAKQIVSPLLINFEVLCNRFATARFEVDPLLDDFKQVLSGIRGSLNYTNGINGYLMKQFMTMLDTKMLNKILNNPSRFVFSKAITWNSFLTAFQGVERLELPLLRQAVWALVMAVNMTSEDEPCDEVRENLCPTLDSKIIVYLLKNYKPDEMMPTQIDWKRVATAVGIDDVNGFEPVKAEEIPEFESAGQKLKINNWNHVKIEERLMKLYPYLSKYSV</sequence>
<dbReference type="EMBL" id="MLAK01000645">
    <property type="protein sequence ID" value="OHT09228.1"/>
    <property type="molecule type" value="Genomic_DNA"/>
</dbReference>
<feature type="compositionally biased region" description="Basic and acidic residues" evidence="1">
    <location>
        <begin position="72"/>
        <end position="129"/>
    </location>
</feature>
<dbReference type="AlphaFoldDB" id="A0A1J4KHC0"/>
<reference evidence="2" key="1">
    <citation type="submission" date="2016-10" db="EMBL/GenBank/DDBJ databases">
        <authorList>
            <person name="Benchimol M."/>
            <person name="Almeida L.G."/>
            <person name="Vasconcelos A.T."/>
            <person name="Perreira-Neves A."/>
            <person name="Rosa I.A."/>
            <person name="Tasca T."/>
            <person name="Bogo M.R."/>
            <person name="de Souza W."/>
        </authorList>
    </citation>
    <scope>NUCLEOTIDE SEQUENCE [LARGE SCALE GENOMIC DNA]</scope>
    <source>
        <strain evidence="2">K</strain>
    </source>
</reference>
<dbReference type="GeneID" id="94836998"/>
<dbReference type="RefSeq" id="XP_068362364.1">
    <property type="nucleotide sequence ID" value="XM_068502294.1"/>
</dbReference>
<dbReference type="OrthoDB" id="10601485at2759"/>
<evidence type="ECO:0000256" key="1">
    <source>
        <dbReference type="SAM" id="MobiDB-lite"/>
    </source>
</evidence>
<feature type="compositionally biased region" description="Basic and acidic residues" evidence="1">
    <location>
        <begin position="171"/>
        <end position="247"/>
    </location>
</feature>
<feature type="region of interest" description="Disordered" evidence="1">
    <location>
        <begin position="36"/>
        <end position="247"/>
    </location>
</feature>
<organism evidence="2 3">
    <name type="scientific">Tritrichomonas foetus</name>
    <dbReference type="NCBI Taxonomy" id="1144522"/>
    <lineage>
        <taxon>Eukaryota</taxon>
        <taxon>Metamonada</taxon>
        <taxon>Parabasalia</taxon>
        <taxon>Tritrichomonadida</taxon>
        <taxon>Tritrichomonadidae</taxon>
        <taxon>Tritrichomonas</taxon>
    </lineage>
</organism>
<keyword evidence="3" id="KW-1185">Reference proteome</keyword>
<gene>
    <name evidence="2" type="ORF">TRFO_21972</name>
</gene>
<proteinExistence type="predicted"/>
<protein>
    <submittedName>
        <fullName evidence="2">Uncharacterized protein</fullName>
    </submittedName>
</protein>
<dbReference type="VEuPathDB" id="TrichDB:TRFO_21972"/>
<accession>A0A1J4KHC0</accession>
<dbReference type="Proteomes" id="UP000179807">
    <property type="component" value="Unassembled WGS sequence"/>
</dbReference>
<name>A0A1J4KHC0_9EUKA</name>
<evidence type="ECO:0000313" key="3">
    <source>
        <dbReference type="Proteomes" id="UP000179807"/>
    </source>
</evidence>
<comment type="caution">
    <text evidence="2">The sequence shown here is derived from an EMBL/GenBank/DDBJ whole genome shotgun (WGS) entry which is preliminary data.</text>
</comment>